<proteinExistence type="predicted"/>
<gene>
    <name evidence="1" type="ORF">SOCE836_086000</name>
</gene>
<evidence type="ECO:0000313" key="1">
    <source>
        <dbReference type="EMBL" id="AUX36393.1"/>
    </source>
</evidence>
<sequence>MDSFVAPSHCHARQLLALLAPPRLDLLSLLANVVNRGTLGEDVTPHEQPSRYIRRFRCPKPRPIWTCG</sequence>
<dbReference type="AlphaFoldDB" id="A0A4P2R334"/>
<name>A0A4P2R334_SORCE</name>
<dbReference type="Proteomes" id="UP000295497">
    <property type="component" value="Chromosome"/>
</dbReference>
<protein>
    <submittedName>
        <fullName evidence="1">Uncharacterized protein</fullName>
    </submittedName>
</protein>
<dbReference type="EMBL" id="CP012672">
    <property type="protein sequence ID" value="AUX36393.1"/>
    <property type="molecule type" value="Genomic_DNA"/>
</dbReference>
<reference evidence="1 2" key="1">
    <citation type="submission" date="2015-09" db="EMBL/GenBank/DDBJ databases">
        <title>Sorangium comparison.</title>
        <authorList>
            <person name="Zaburannyi N."/>
            <person name="Bunk B."/>
            <person name="Overmann J."/>
            <person name="Mueller R."/>
        </authorList>
    </citation>
    <scope>NUCLEOTIDE SEQUENCE [LARGE SCALE GENOMIC DNA]</scope>
    <source>
        <strain evidence="1 2">So ce836</strain>
    </source>
</reference>
<accession>A0A4P2R334</accession>
<evidence type="ECO:0000313" key="2">
    <source>
        <dbReference type="Proteomes" id="UP000295497"/>
    </source>
</evidence>
<organism evidence="1 2">
    <name type="scientific">Sorangium cellulosum</name>
    <name type="common">Polyangium cellulosum</name>
    <dbReference type="NCBI Taxonomy" id="56"/>
    <lineage>
        <taxon>Bacteria</taxon>
        <taxon>Pseudomonadati</taxon>
        <taxon>Myxococcota</taxon>
        <taxon>Polyangia</taxon>
        <taxon>Polyangiales</taxon>
        <taxon>Polyangiaceae</taxon>
        <taxon>Sorangium</taxon>
    </lineage>
</organism>